<dbReference type="CDD" id="cd06259">
    <property type="entry name" value="YdcF-like"/>
    <property type="match status" value="1"/>
</dbReference>
<evidence type="ECO:0000313" key="4">
    <source>
        <dbReference type="Proteomes" id="UP000661507"/>
    </source>
</evidence>
<organism evidence="3 4">
    <name type="scientific">Neoroseomonas lacus</name>
    <dbReference type="NCBI Taxonomy" id="287609"/>
    <lineage>
        <taxon>Bacteria</taxon>
        <taxon>Pseudomonadati</taxon>
        <taxon>Pseudomonadota</taxon>
        <taxon>Alphaproteobacteria</taxon>
        <taxon>Acetobacterales</taxon>
        <taxon>Acetobacteraceae</taxon>
        <taxon>Neoroseomonas</taxon>
    </lineage>
</organism>
<reference evidence="3" key="2">
    <citation type="submission" date="2020-09" db="EMBL/GenBank/DDBJ databases">
        <authorList>
            <person name="Sun Q."/>
            <person name="Zhou Y."/>
        </authorList>
    </citation>
    <scope>NUCLEOTIDE SEQUENCE</scope>
    <source>
        <strain evidence="3">CGMCC 1.3617</strain>
    </source>
</reference>
<accession>A0A917NYG3</accession>
<feature type="transmembrane region" description="Helical" evidence="1">
    <location>
        <begin position="22"/>
        <end position="43"/>
    </location>
</feature>
<keyword evidence="4" id="KW-1185">Reference proteome</keyword>
<keyword evidence="1" id="KW-1133">Transmembrane helix</keyword>
<feature type="domain" description="DUF218" evidence="2">
    <location>
        <begin position="57"/>
        <end position="183"/>
    </location>
</feature>
<keyword evidence="1" id="KW-0472">Membrane</keyword>
<dbReference type="RefSeq" id="WP_229681638.1">
    <property type="nucleotide sequence ID" value="NZ_BMKW01000021.1"/>
</dbReference>
<comment type="caution">
    <text evidence="3">The sequence shown here is derived from an EMBL/GenBank/DDBJ whole genome shotgun (WGS) entry which is preliminary data.</text>
</comment>
<evidence type="ECO:0000256" key="1">
    <source>
        <dbReference type="SAM" id="Phobius"/>
    </source>
</evidence>
<protein>
    <recommendedName>
        <fullName evidence="2">DUF218 domain-containing protein</fullName>
    </recommendedName>
</protein>
<dbReference type="AlphaFoldDB" id="A0A917NYG3"/>
<evidence type="ECO:0000313" key="3">
    <source>
        <dbReference type="EMBL" id="GGJ41606.1"/>
    </source>
</evidence>
<reference evidence="3" key="1">
    <citation type="journal article" date="2014" name="Int. J. Syst. Evol. Microbiol.">
        <title>Complete genome sequence of Corynebacterium casei LMG S-19264T (=DSM 44701T), isolated from a smear-ripened cheese.</title>
        <authorList>
            <consortium name="US DOE Joint Genome Institute (JGI-PGF)"/>
            <person name="Walter F."/>
            <person name="Albersmeier A."/>
            <person name="Kalinowski J."/>
            <person name="Ruckert C."/>
        </authorList>
    </citation>
    <scope>NUCLEOTIDE SEQUENCE</scope>
    <source>
        <strain evidence="3">CGMCC 1.3617</strain>
    </source>
</reference>
<evidence type="ECO:0000259" key="2">
    <source>
        <dbReference type="Pfam" id="PF02698"/>
    </source>
</evidence>
<dbReference type="Proteomes" id="UP000661507">
    <property type="component" value="Unassembled WGS sequence"/>
</dbReference>
<gene>
    <name evidence="3" type="ORF">GCM10011320_56440</name>
</gene>
<sequence length="218" mass="22756">MTEAEGEAPAATPPRTRRRPSLAMLAALVVAAGFLAGFLDFLGRSLDPPDPPMGETDGIVVLTGGSDRVATGLRLLSENLAPRLLISGAHPEAGLAGIAAAAGHDPAAFAGRVSIGRAAATTRGNAVETAAWARAEGVHSLRVVTASYHMPRALLELRRALPGVELVPHAVVPATLRDPGALWRPTVWALLFGEYGRYVLARAGLSALASLRREMRDP</sequence>
<proteinExistence type="predicted"/>
<keyword evidence="1" id="KW-0812">Transmembrane</keyword>
<dbReference type="Pfam" id="PF02698">
    <property type="entry name" value="DUF218"/>
    <property type="match status" value="1"/>
</dbReference>
<name>A0A917NYG3_9PROT</name>
<dbReference type="EMBL" id="BMKW01000021">
    <property type="protein sequence ID" value="GGJ41606.1"/>
    <property type="molecule type" value="Genomic_DNA"/>
</dbReference>
<dbReference type="InterPro" id="IPR003848">
    <property type="entry name" value="DUF218"/>
</dbReference>